<feature type="repeat" description="WD" evidence="12">
    <location>
        <begin position="627"/>
        <end position="668"/>
    </location>
</feature>
<keyword evidence="3 12" id="KW-0853">WD repeat</keyword>
<dbReference type="FunFam" id="1.20.960.30:FF:000001">
    <property type="entry name" value="F-box-like/WD repeat-containing protein TBL1XR1"/>
    <property type="match status" value="1"/>
</dbReference>
<evidence type="ECO:0000256" key="6">
    <source>
        <dbReference type="ARBA" id="ARBA00022853"/>
    </source>
</evidence>
<dbReference type="GO" id="GO:0000118">
    <property type="term" value="C:histone deacetylase complex"/>
    <property type="evidence" value="ECO:0007669"/>
    <property type="project" value="TreeGrafter"/>
</dbReference>
<evidence type="ECO:0000256" key="13">
    <source>
        <dbReference type="SAM" id="MobiDB-lite"/>
    </source>
</evidence>
<dbReference type="PANTHER" id="PTHR22846">
    <property type="entry name" value="WD40 REPEAT PROTEIN"/>
    <property type="match status" value="1"/>
</dbReference>
<dbReference type="InterPro" id="IPR036322">
    <property type="entry name" value="WD40_repeat_dom_sf"/>
</dbReference>
<keyword evidence="9" id="KW-0804">Transcription</keyword>
<feature type="compositionally biased region" description="Polar residues" evidence="13">
    <location>
        <begin position="160"/>
        <end position="171"/>
    </location>
</feature>
<comment type="subcellular location">
    <subcellularLocation>
        <location evidence="1">Nucleus</location>
    </subcellularLocation>
</comment>
<feature type="repeat" description="WD" evidence="12">
    <location>
        <begin position="576"/>
        <end position="626"/>
    </location>
</feature>
<dbReference type="PANTHER" id="PTHR22846:SF2">
    <property type="entry name" value="F-BOX-LIKE_WD REPEAT-CONTAINING PROTEIN EBI"/>
    <property type="match status" value="1"/>
</dbReference>
<feature type="repeat" description="WD" evidence="12">
    <location>
        <begin position="358"/>
        <end position="392"/>
    </location>
</feature>
<sequence>MSFTSDEVNFLIFRYLQESGKCNNFDIKYPGYCHSAYLFGLESQISRSNIDGSIIPPGSLLSLIQKGLQYTEAELSIGEVINFAYLTIFFQDGSERVVESLSLIDAVVPDVIEQRKNSLKQLQNSLPPSAAVACCGYATVTCNNTSSVIAPSLSQAGNPATNIQVPSSGHTLSDASSLSNSSHSHCVESNTHSTAGPLSIKPEGFNSNSVPASHGPYPIPSVNVLNQSNVFPTCVASAAANQQTGFPMNTVTSPAVCSGSAVSTVSPVTTSLPTSIQGVPKVAVPQPSVVRASLNQHVPQSVLLSSIQTNGDNHGTSVVNHFRGLGEAMDLDRVHLPELNNTSPLLPRQITQDRITVLLGHESEVFICAWNPRRDMLASGSGDSTARIWNLEEPVQPLVLTHCVNRDGQTVLSNKDVTSLDWNSDGSFLATGSYDGFARVWNMDGELATTLGQHKGPIFALKWNKKGNYILTAGVDKTTIIWEAQTGRIAQQFAFHIAPTLDVDWQSLTAFASCSTDTNIHVCELGQSAPIKTFKGHENEVNAIKWDPNGRLLASCSDDMTLKVWDMHHEHCVHDLKGHTKEIYTIKWSPTGPGTAYPSAPLCLASASFDSTVRLWDVETGKCQRILSKHSEPVYSVAFSPDGRLLATGSFDQWVHIWNVGTGGLINSYFGTGGIFEVCWNSRGDKVGASASDGSVVVLDLRK</sequence>
<dbReference type="PROSITE" id="PS50294">
    <property type="entry name" value="WD_REPEATS_REGION"/>
    <property type="match status" value="6"/>
</dbReference>
<evidence type="ECO:0000256" key="4">
    <source>
        <dbReference type="ARBA" id="ARBA00022737"/>
    </source>
</evidence>
<dbReference type="InterPro" id="IPR020472">
    <property type="entry name" value="WD40_PAC1"/>
</dbReference>
<evidence type="ECO:0000256" key="1">
    <source>
        <dbReference type="ARBA" id="ARBA00004123"/>
    </source>
</evidence>
<dbReference type="GeneID" id="20316990"/>
<protein>
    <submittedName>
        <fullName evidence="14">Uncharacterized protein</fullName>
    </submittedName>
</protein>
<dbReference type="Gene3D" id="2.130.10.10">
    <property type="entry name" value="YVTN repeat-like/Quinoprotein amine dehydrogenase"/>
    <property type="match status" value="1"/>
</dbReference>
<feature type="region of interest" description="Disordered" evidence="13">
    <location>
        <begin position="160"/>
        <end position="212"/>
    </location>
</feature>
<accession>A0A075AI21</accession>
<dbReference type="GO" id="GO:0000976">
    <property type="term" value="F:transcription cis-regulatory region binding"/>
    <property type="evidence" value="ECO:0007669"/>
    <property type="project" value="UniProtKB-ARBA"/>
</dbReference>
<evidence type="ECO:0000313" key="15">
    <source>
        <dbReference type="Proteomes" id="UP000054324"/>
    </source>
</evidence>
<organism evidence="14 15">
    <name type="scientific">Opisthorchis viverrini</name>
    <name type="common">Southeast Asian liver fluke</name>
    <dbReference type="NCBI Taxonomy" id="6198"/>
    <lineage>
        <taxon>Eukaryota</taxon>
        <taxon>Metazoa</taxon>
        <taxon>Spiralia</taxon>
        <taxon>Lophotrochozoa</taxon>
        <taxon>Platyhelminthes</taxon>
        <taxon>Trematoda</taxon>
        <taxon>Digenea</taxon>
        <taxon>Opisthorchiida</taxon>
        <taxon>Opisthorchiata</taxon>
        <taxon>Opisthorchiidae</taxon>
        <taxon>Opisthorchis</taxon>
    </lineage>
</organism>
<name>A0A075AI21_OPIVI</name>
<keyword evidence="6" id="KW-0156">Chromatin regulator</keyword>
<dbReference type="STRING" id="6198.A0A075AI21"/>
<keyword evidence="15" id="KW-1185">Reference proteome</keyword>
<evidence type="ECO:0000256" key="2">
    <source>
        <dbReference type="ARBA" id="ARBA00022491"/>
    </source>
</evidence>
<comment type="similarity">
    <text evidence="11">Belongs to the WD repeat EBI family.</text>
</comment>
<keyword evidence="7" id="KW-0805">Transcription regulation</keyword>
<dbReference type="PRINTS" id="PR00320">
    <property type="entry name" value="GPROTEINBRPT"/>
</dbReference>
<gene>
    <name evidence="14" type="ORF">T265_02802</name>
</gene>
<evidence type="ECO:0000313" key="14">
    <source>
        <dbReference type="EMBL" id="KER30874.1"/>
    </source>
</evidence>
<evidence type="ECO:0000256" key="8">
    <source>
        <dbReference type="ARBA" id="ARBA00023159"/>
    </source>
</evidence>
<evidence type="ECO:0000256" key="10">
    <source>
        <dbReference type="ARBA" id="ARBA00023242"/>
    </source>
</evidence>
<proteinExistence type="inferred from homology"/>
<dbReference type="CTD" id="20316990"/>
<feature type="repeat" description="WD" evidence="12">
    <location>
        <begin position="417"/>
        <end position="444"/>
    </location>
</feature>
<dbReference type="Gene3D" id="1.20.960.30">
    <property type="match status" value="1"/>
</dbReference>
<evidence type="ECO:0000256" key="12">
    <source>
        <dbReference type="PROSITE-ProRule" id="PRU00221"/>
    </source>
</evidence>
<dbReference type="SMART" id="SM00320">
    <property type="entry name" value="WD40"/>
    <property type="match status" value="8"/>
</dbReference>
<dbReference type="FunFam" id="2.130.10.10:FF:002234">
    <property type="entry name" value="F-box-like/WD repeat-containing protein TBL1XR1"/>
    <property type="match status" value="1"/>
</dbReference>
<dbReference type="CDD" id="cd00200">
    <property type="entry name" value="WD40"/>
    <property type="match status" value="1"/>
</dbReference>
<dbReference type="InterPro" id="IPR019775">
    <property type="entry name" value="WD40_repeat_CS"/>
</dbReference>
<dbReference type="GO" id="GO:0045944">
    <property type="term" value="P:positive regulation of transcription by RNA polymerase II"/>
    <property type="evidence" value="ECO:0007669"/>
    <property type="project" value="UniProtKB-ARBA"/>
</dbReference>
<feature type="repeat" description="WD" evidence="12">
    <location>
        <begin position="451"/>
        <end position="492"/>
    </location>
</feature>
<reference evidence="14 15" key="1">
    <citation type="submission" date="2013-11" db="EMBL/GenBank/DDBJ databases">
        <title>Opisthorchis viverrini - life in the bile duct.</title>
        <authorList>
            <person name="Young N.D."/>
            <person name="Nagarajan N."/>
            <person name="Lin S.J."/>
            <person name="Korhonen P.K."/>
            <person name="Jex A.R."/>
            <person name="Hall R.S."/>
            <person name="Safavi-Hemami H."/>
            <person name="Kaewkong W."/>
            <person name="Bertrand D."/>
            <person name="Gao S."/>
            <person name="Seet Q."/>
            <person name="Wongkham S."/>
            <person name="Teh B.T."/>
            <person name="Wongkham C."/>
            <person name="Intapan P.M."/>
            <person name="Maleewong W."/>
            <person name="Yang X."/>
            <person name="Hu M."/>
            <person name="Wang Z."/>
            <person name="Hofmann A."/>
            <person name="Sternberg P.W."/>
            <person name="Tan P."/>
            <person name="Wang J."/>
            <person name="Gasser R.B."/>
        </authorList>
    </citation>
    <scope>NUCLEOTIDE SEQUENCE [LARGE SCALE GENOMIC DNA]</scope>
</reference>
<keyword evidence="5" id="KW-0833">Ubl conjugation pathway</keyword>
<dbReference type="OrthoDB" id="1367865at2759"/>
<evidence type="ECO:0000256" key="7">
    <source>
        <dbReference type="ARBA" id="ARBA00023015"/>
    </source>
</evidence>
<keyword evidence="10" id="KW-0539">Nucleus</keyword>
<evidence type="ECO:0000256" key="3">
    <source>
        <dbReference type="ARBA" id="ARBA00022574"/>
    </source>
</evidence>
<dbReference type="EMBL" id="KL596654">
    <property type="protein sequence ID" value="KER30874.1"/>
    <property type="molecule type" value="Genomic_DNA"/>
</dbReference>
<dbReference type="Proteomes" id="UP000054324">
    <property type="component" value="Unassembled WGS sequence"/>
</dbReference>
<keyword evidence="2" id="KW-0678">Repressor</keyword>
<feature type="compositionally biased region" description="Low complexity" evidence="13">
    <location>
        <begin position="173"/>
        <end position="189"/>
    </location>
</feature>
<keyword evidence="4" id="KW-0677">Repeat</keyword>
<evidence type="ECO:0000256" key="5">
    <source>
        <dbReference type="ARBA" id="ARBA00022786"/>
    </source>
</evidence>
<dbReference type="PROSITE" id="PS50082">
    <property type="entry name" value="WD_REPEATS_2"/>
    <property type="match status" value="6"/>
</dbReference>
<dbReference type="InterPro" id="IPR015943">
    <property type="entry name" value="WD40/YVTN_repeat-like_dom_sf"/>
</dbReference>
<keyword evidence="8" id="KW-0010">Activator</keyword>
<feature type="repeat" description="WD" evidence="12">
    <location>
        <begin position="534"/>
        <end position="575"/>
    </location>
</feature>
<dbReference type="RefSeq" id="XP_009165391.1">
    <property type="nucleotide sequence ID" value="XM_009167127.1"/>
</dbReference>
<dbReference type="Pfam" id="PF00400">
    <property type="entry name" value="WD40"/>
    <property type="match status" value="6"/>
</dbReference>
<dbReference type="PROSITE" id="PS00678">
    <property type="entry name" value="WD_REPEATS_1"/>
    <property type="match status" value="6"/>
</dbReference>
<dbReference type="InterPro" id="IPR045183">
    <property type="entry name" value="Ebi-like"/>
</dbReference>
<dbReference type="SUPFAM" id="SSF50978">
    <property type="entry name" value="WD40 repeat-like"/>
    <property type="match status" value="2"/>
</dbReference>
<dbReference type="AlphaFoldDB" id="A0A075AI21"/>
<dbReference type="InterPro" id="IPR001680">
    <property type="entry name" value="WD40_rpt"/>
</dbReference>
<dbReference type="GO" id="GO:0006325">
    <property type="term" value="P:chromatin organization"/>
    <property type="evidence" value="ECO:0007669"/>
    <property type="project" value="UniProtKB-KW"/>
</dbReference>
<dbReference type="KEGG" id="ovi:T265_02802"/>
<dbReference type="GO" id="GO:0003714">
    <property type="term" value="F:transcription corepressor activity"/>
    <property type="evidence" value="ECO:0007669"/>
    <property type="project" value="InterPro"/>
</dbReference>
<evidence type="ECO:0000256" key="9">
    <source>
        <dbReference type="ARBA" id="ARBA00023163"/>
    </source>
</evidence>
<evidence type="ECO:0000256" key="11">
    <source>
        <dbReference type="ARBA" id="ARBA00025741"/>
    </source>
</evidence>